<dbReference type="InterPro" id="IPR001650">
    <property type="entry name" value="Helicase_C-like"/>
</dbReference>
<evidence type="ECO:0000256" key="2">
    <source>
        <dbReference type="ARBA" id="ARBA00022763"/>
    </source>
</evidence>
<evidence type="ECO:0000256" key="1">
    <source>
        <dbReference type="ARBA" id="ARBA00022741"/>
    </source>
</evidence>
<dbReference type="InterPro" id="IPR033454">
    <property type="entry name" value="RecG_wedge"/>
</dbReference>
<keyword evidence="2" id="KW-0227">DNA damage</keyword>
<dbReference type="NCBIfam" id="NF008164">
    <property type="entry name" value="PRK10917.1-2"/>
    <property type="match status" value="1"/>
</dbReference>
<dbReference type="Pfam" id="PF17191">
    <property type="entry name" value="RecG_wedge"/>
    <property type="match status" value="1"/>
</dbReference>
<dbReference type="NCBIfam" id="NF008168">
    <property type="entry name" value="PRK10917.2-2"/>
    <property type="match status" value="1"/>
</dbReference>
<dbReference type="Gene3D" id="3.40.50.300">
    <property type="entry name" value="P-loop containing nucleotide triphosphate hydrolases"/>
    <property type="match status" value="2"/>
</dbReference>
<gene>
    <name evidence="11" type="primary">recG</name>
    <name evidence="11" type="ORF">V0U79_01265</name>
</gene>
<evidence type="ECO:0000313" key="11">
    <source>
        <dbReference type="EMBL" id="MEE2524980.1"/>
    </source>
</evidence>
<evidence type="ECO:0000256" key="7">
    <source>
        <dbReference type="ARBA" id="ARBA00023204"/>
    </source>
</evidence>
<proteinExistence type="predicted"/>
<dbReference type="Gene3D" id="2.40.50.140">
    <property type="entry name" value="Nucleic acid-binding proteins"/>
    <property type="match status" value="1"/>
</dbReference>
<evidence type="ECO:0000256" key="6">
    <source>
        <dbReference type="ARBA" id="ARBA00023125"/>
    </source>
</evidence>
<dbReference type="Proteomes" id="UP001354971">
    <property type="component" value="Unassembled WGS sequence"/>
</dbReference>
<dbReference type="InterPro" id="IPR014001">
    <property type="entry name" value="Helicase_ATP-bd"/>
</dbReference>
<evidence type="ECO:0000256" key="5">
    <source>
        <dbReference type="ARBA" id="ARBA00022840"/>
    </source>
</evidence>
<keyword evidence="7" id="KW-0234">DNA repair</keyword>
<dbReference type="PROSITE" id="PS51192">
    <property type="entry name" value="HELICASE_ATP_BIND_1"/>
    <property type="match status" value="1"/>
</dbReference>
<dbReference type="EMBL" id="JAZDRP010000001">
    <property type="protein sequence ID" value="MEE2524980.1"/>
    <property type="molecule type" value="Genomic_DNA"/>
</dbReference>
<evidence type="ECO:0000256" key="8">
    <source>
        <dbReference type="ARBA" id="ARBA00049819"/>
    </source>
</evidence>
<keyword evidence="1" id="KW-0547">Nucleotide-binding</keyword>
<dbReference type="CDD" id="cd17992">
    <property type="entry name" value="DEXHc_RecG"/>
    <property type="match status" value="1"/>
</dbReference>
<dbReference type="InterPro" id="IPR045562">
    <property type="entry name" value="RecG_dom3_C"/>
</dbReference>
<name>A0ABU7LM35_9PROT</name>
<dbReference type="SUPFAM" id="SSF52540">
    <property type="entry name" value="P-loop containing nucleoside triphosphate hydrolases"/>
    <property type="match status" value="2"/>
</dbReference>
<protein>
    <recommendedName>
        <fullName evidence="8">Probable DNA 3'-5' helicase RecG</fullName>
    </recommendedName>
</protein>
<dbReference type="Pfam" id="PF00271">
    <property type="entry name" value="Helicase_C"/>
    <property type="match status" value="1"/>
</dbReference>
<reference evidence="11 12" key="1">
    <citation type="submission" date="2024-01" db="EMBL/GenBank/DDBJ databases">
        <title>Hyphobacterium bacterium isolated from marine sediment.</title>
        <authorList>
            <person name="Zhao S."/>
        </authorList>
    </citation>
    <scope>NUCLEOTIDE SEQUENCE [LARGE SCALE GENOMIC DNA]</scope>
    <source>
        <strain evidence="12">HN65</strain>
    </source>
</reference>
<organism evidence="11 12">
    <name type="scientific">Hyphobacterium lacteum</name>
    <dbReference type="NCBI Taxonomy" id="3116575"/>
    <lineage>
        <taxon>Bacteria</taxon>
        <taxon>Pseudomonadati</taxon>
        <taxon>Pseudomonadota</taxon>
        <taxon>Alphaproteobacteria</taxon>
        <taxon>Maricaulales</taxon>
        <taxon>Maricaulaceae</taxon>
        <taxon>Hyphobacterium</taxon>
    </lineage>
</organism>
<dbReference type="PANTHER" id="PTHR47964:SF1">
    <property type="entry name" value="ATP-DEPENDENT DNA HELICASE HOMOLOG RECG, CHLOROPLASTIC"/>
    <property type="match status" value="1"/>
</dbReference>
<dbReference type="SUPFAM" id="SSF50249">
    <property type="entry name" value="Nucleic acid-binding proteins"/>
    <property type="match status" value="1"/>
</dbReference>
<dbReference type="InterPro" id="IPR047112">
    <property type="entry name" value="RecG/Mfd"/>
</dbReference>
<dbReference type="InterPro" id="IPR011545">
    <property type="entry name" value="DEAD/DEAH_box_helicase_dom"/>
</dbReference>
<dbReference type="Pfam" id="PF19833">
    <property type="entry name" value="RecG_dom3_C"/>
    <property type="match status" value="1"/>
</dbReference>
<keyword evidence="5" id="KW-0067">ATP-binding</keyword>
<feature type="domain" description="Helicase ATP-binding" evidence="9">
    <location>
        <begin position="303"/>
        <end position="464"/>
    </location>
</feature>
<accession>A0ABU7LM35</accession>
<dbReference type="PANTHER" id="PTHR47964">
    <property type="entry name" value="ATP-DEPENDENT DNA HELICASE HOMOLOG RECG, CHLOROPLASTIC"/>
    <property type="match status" value="1"/>
</dbReference>
<dbReference type="Pfam" id="PF00270">
    <property type="entry name" value="DEAD"/>
    <property type="match status" value="1"/>
</dbReference>
<keyword evidence="6" id="KW-0238">DNA-binding</keyword>
<dbReference type="SMART" id="SM00487">
    <property type="entry name" value="DEXDc"/>
    <property type="match status" value="1"/>
</dbReference>
<keyword evidence="4 11" id="KW-0347">Helicase</keyword>
<keyword evidence="3 11" id="KW-0378">Hydrolase</keyword>
<sequence>MAPPYRPRQRWREGAMCRNLHVMRPEILFPLFKETTTLPGLGPRLAALVEKVAGPRVGDILFLKPTSVVDRSSRPTIEAAREGEIATIKATVEAHIEPPRNRFIPYKVRLSDETGFLHLVYFKPRIPYLQKILPEGEIRIVSGKVERFGSEKQITHPDLVMTEAEAADMVGLETVYPLTQGLSLKVIRKAIKAAMKDVPDLPEWHDGAVRHDRHWPGWKSALHSLHFPETLAETDPAHPARQRLAFDELFARQLALQLVAFRRRRKSAKPLRGNGELVEKVLACAPFKPTSAQTRSFEEISRDLESGRRMMRLLHGDVGAGKTFVAALAAARAKEAGAQTAIMAPTEILARQLARTISAFLGPAGITVDALTGRDKGKKRQEILDRLKTGEVDVICGTHALFQEGVEFDQLGLVVIDEQHRFGVSDRLKLSSKGQRPELLVMTATPIPRTLALSVYGHMDMSRLDEKPEGRKPPDTRTISMDRMDSVINAVGRAIERKERVYWVCPLVEESDVSELSAAEDRFAQLSEIYGGNRVGLVHGRMSAQEKDEAAVRFRNGDIDILVATTVIEVGIDAPDATIMIIEHAERFGLAQLHQLRGRVGRSDKASTCLLLYQGPLGEIARKRLDIMKQTDDGFVIAEEDWKLRGAGDPLGVRQSGLPDYRLVDIEAHIDLIPLANEAARKAVYEDPDFKGDHAEARRILLYLFEQDEGIRLIESG</sequence>
<dbReference type="InterPro" id="IPR027417">
    <property type="entry name" value="P-loop_NTPase"/>
</dbReference>
<evidence type="ECO:0000256" key="4">
    <source>
        <dbReference type="ARBA" id="ARBA00022806"/>
    </source>
</evidence>
<dbReference type="GO" id="GO:0003678">
    <property type="term" value="F:DNA helicase activity"/>
    <property type="evidence" value="ECO:0007669"/>
    <property type="project" value="UniProtKB-EC"/>
</dbReference>
<dbReference type="InterPro" id="IPR012340">
    <property type="entry name" value="NA-bd_OB-fold"/>
</dbReference>
<comment type="caution">
    <text evidence="11">The sequence shown here is derived from an EMBL/GenBank/DDBJ whole genome shotgun (WGS) entry which is preliminary data.</text>
</comment>
<evidence type="ECO:0000259" key="9">
    <source>
        <dbReference type="PROSITE" id="PS51192"/>
    </source>
</evidence>
<feature type="domain" description="Helicase C-terminal" evidence="10">
    <location>
        <begin position="487"/>
        <end position="643"/>
    </location>
</feature>
<dbReference type="CDD" id="cd04488">
    <property type="entry name" value="RecG_wedge_OBF"/>
    <property type="match status" value="1"/>
</dbReference>
<keyword evidence="12" id="KW-1185">Reference proteome</keyword>
<evidence type="ECO:0000313" key="12">
    <source>
        <dbReference type="Proteomes" id="UP001354971"/>
    </source>
</evidence>
<dbReference type="GO" id="GO:0016787">
    <property type="term" value="F:hydrolase activity"/>
    <property type="evidence" value="ECO:0007669"/>
    <property type="project" value="UniProtKB-KW"/>
</dbReference>
<evidence type="ECO:0000259" key="10">
    <source>
        <dbReference type="PROSITE" id="PS51194"/>
    </source>
</evidence>
<evidence type="ECO:0000256" key="3">
    <source>
        <dbReference type="ARBA" id="ARBA00022801"/>
    </source>
</evidence>
<dbReference type="PROSITE" id="PS51194">
    <property type="entry name" value="HELICASE_CTER"/>
    <property type="match status" value="1"/>
</dbReference>
<dbReference type="SMART" id="SM00490">
    <property type="entry name" value="HELICc"/>
    <property type="match status" value="2"/>
</dbReference>